<dbReference type="InterPro" id="IPR003439">
    <property type="entry name" value="ABC_transporter-like_ATP-bd"/>
</dbReference>
<dbReference type="GO" id="GO:0015833">
    <property type="term" value="P:peptide transport"/>
    <property type="evidence" value="ECO:0007669"/>
    <property type="project" value="InterPro"/>
</dbReference>
<feature type="domain" description="ABC transporter" evidence="6">
    <location>
        <begin position="37"/>
        <end position="278"/>
    </location>
</feature>
<evidence type="ECO:0000259" key="6">
    <source>
        <dbReference type="PROSITE" id="PS50893"/>
    </source>
</evidence>
<dbReference type="InterPro" id="IPR013563">
    <property type="entry name" value="Oligopep_ABC_C"/>
</dbReference>
<sequence length="359" mass="38292">MTGDDATTVVEPVGGHAGGAGEPPLVRATALKVHFPIRSGTPLRGTAGHVRAVDGVDLEVRRGETLGLVGESGCGKSTLGSALLRLVEPTGGTVEFDGADVTSMAKSQLRALRRRMAMIFQDPYASLDPRRTVGDSIAEPLSIHGLYRGRGRRRGRVGELMELVGLSPDHANRYPHEFSGGQRQRVGIARALAGEPDFIVCDEPIASLDVSVQAQVVNLLMRLQRELGLTYLFVSHDLAAVRQVADRVAVMYLGRVVELGPAETVAGSPQHPYTEALVSAVPVPDPQRERERERIVLRGDVPSPAAPPSGCRFRTRCPKVFEPCPDHDPVLQIVGGTTSEGSLAQAAACHLHGVTDQSP</sequence>
<gene>
    <name evidence="7" type="ORF">G1H10_26295</name>
</gene>
<dbReference type="Gene3D" id="3.40.50.300">
    <property type="entry name" value="P-loop containing nucleotide triphosphate hydrolases"/>
    <property type="match status" value="1"/>
</dbReference>
<dbReference type="PROSITE" id="PS50893">
    <property type="entry name" value="ABC_TRANSPORTER_2"/>
    <property type="match status" value="1"/>
</dbReference>
<keyword evidence="2" id="KW-0813">Transport</keyword>
<feature type="region of interest" description="Disordered" evidence="5">
    <location>
        <begin position="1"/>
        <end position="22"/>
    </location>
</feature>
<dbReference type="Pfam" id="PF08352">
    <property type="entry name" value="oligo_HPY"/>
    <property type="match status" value="1"/>
</dbReference>
<evidence type="ECO:0000313" key="8">
    <source>
        <dbReference type="Proteomes" id="UP000475214"/>
    </source>
</evidence>
<dbReference type="CDD" id="cd03257">
    <property type="entry name" value="ABC_NikE_OppD_transporters"/>
    <property type="match status" value="1"/>
</dbReference>
<keyword evidence="3" id="KW-0547">Nucleotide-binding</keyword>
<accession>A0A6L9SGZ8</accession>
<dbReference type="Pfam" id="PF00005">
    <property type="entry name" value="ABC_tran"/>
    <property type="match status" value="1"/>
</dbReference>
<keyword evidence="4 7" id="KW-0067">ATP-binding</keyword>
<dbReference type="GO" id="GO:0016887">
    <property type="term" value="F:ATP hydrolysis activity"/>
    <property type="evidence" value="ECO:0007669"/>
    <property type="project" value="InterPro"/>
</dbReference>
<dbReference type="InterPro" id="IPR003593">
    <property type="entry name" value="AAA+_ATPase"/>
</dbReference>
<dbReference type="SUPFAM" id="SSF52540">
    <property type="entry name" value="P-loop containing nucleoside triphosphate hydrolases"/>
    <property type="match status" value="1"/>
</dbReference>
<dbReference type="RefSeq" id="WP_163743551.1">
    <property type="nucleotide sequence ID" value="NZ_JAAGOA010000024.1"/>
</dbReference>
<dbReference type="PROSITE" id="PS00211">
    <property type="entry name" value="ABC_TRANSPORTER_1"/>
    <property type="match status" value="1"/>
</dbReference>
<evidence type="ECO:0000256" key="3">
    <source>
        <dbReference type="ARBA" id="ARBA00022741"/>
    </source>
</evidence>
<dbReference type="PANTHER" id="PTHR43776">
    <property type="entry name" value="TRANSPORT ATP-BINDING PROTEIN"/>
    <property type="match status" value="1"/>
</dbReference>
<dbReference type="InterPro" id="IPR050319">
    <property type="entry name" value="ABC_transp_ATP-bind"/>
</dbReference>
<protein>
    <submittedName>
        <fullName evidence="7">ATP-binding cassette domain-containing protein</fullName>
    </submittedName>
</protein>
<proteinExistence type="inferred from homology"/>
<dbReference type="FunFam" id="3.40.50.300:FF:000016">
    <property type="entry name" value="Oligopeptide ABC transporter ATP-binding component"/>
    <property type="match status" value="1"/>
</dbReference>
<dbReference type="GO" id="GO:0055085">
    <property type="term" value="P:transmembrane transport"/>
    <property type="evidence" value="ECO:0007669"/>
    <property type="project" value="UniProtKB-ARBA"/>
</dbReference>
<comment type="similarity">
    <text evidence="1">Belongs to the ABC transporter superfamily.</text>
</comment>
<dbReference type="NCBIfam" id="TIGR01727">
    <property type="entry name" value="oligo_HPY"/>
    <property type="match status" value="1"/>
</dbReference>
<evidence type="ECO:0000313" key="7">
    <source>
        <dbReference type="EMBL" id="NEE03682.1"/>
    </source>
</evidence>
<dbReference type="SMART" id="SM00382">
    <property type="entry name" value="AAA"/>
    <property type="match status" value="1"/>
</dbReference>
<dbReference type="AlphaFoldDB" id="A0A6L9SGZ8"/>
<dbReference type="EMBL" id="JAAGOA010000024">
    <property type="protein sequence ID" value="NEE03682.1"/>
    <property type="molecule type" value="Genomic_DNA"/>
</dbReference>
<evidence type="ECO:0000256" key="2">
    <source>
        <dbReference type="ARBA" id="ARBA00022448"/>
    </source>
</evidence>
<dbReference type="Proteomes" id="UP000475214">
    <property type="component" value="Unassembled WGS sequence"/>
</dbReference>
<organism evidence="7 8">
    <name type="scientific">Phytoactinopolyspora halotolerans</name>
    <dbReference type="NCBI Taxonomy" id="1981512"/>
    <lineage>
        <taxon>Bacteria</taxon>
        <taxon>Bacillati</taxon>
        <taxon>Actinomycetota</taxon>
        <taxon>Actinomycetes</taxon>
        <taxon>Jiangellales</taxon>
        <taxon>Jiangellaceae</taxon>
        <taxon>Phytoactinopolyspora</taxon>
    </lineage>
</organism>
<name>A0A6L9SGZ8_9ACTN</name>
<keyword evidence="8" id="KW-1185">Reference proteome</keyword>
<dbReference type="PANTHER" id="PTHR43776:SF7">
    <property type="entry name" value="D,D-DIPEPTIDE TRANSPORT ATP-BINDING PROTEIN DDPF-RELATED"/>
    <property type="match status" value="1"/>
</dbReference>
<evidence type="ECO:0000256" key="4">
    <source>
        <dbReference type="ARBA" id="ARBA00022840"/>
    </source>
</evidence>
<evidence type="ECO:0000256" key="1">
    <source>
        <dbReference type="ARBA" id="ARBA00005417"/>
    </source>
</evidence>
<evidence type="ECO:0000256" key="5">
    <source>
        <dbReference type="SAM" id="MobiDB-lite"/>
    </source>
</evidence>
<dbReference type="GO" id="GO:0005524">
    <property type="term" value="F:ATP binding"/>
    <property type="evidence" value="ECO:0007669"/>
    <property type="project" value="UniProtKB-KW"/>
</dbReference>
<comment type="caution">
    <text evidence="7">The sequence shown here is derived from an EMBL/GenBank/DDBJ whole genome shotgun (WGS) entry which is preliminary data.</text>
</comment>
<dbReference type="InterPro" id="IPR017871">
    <property type="entry name" value="ABC_transporter-like_CS"/>
</dbReference>
<reference evidence="7 8" key="1">
    <citation type="submission" date="2020-02" db="EMBL/GenBank/DDBJ databases">
        <authorList>
            <person name="Li X.-J."/>
            <person name="Han X.-M."/>
        </authorList>
    </citation>
    <scope>NUCLEOTIDE SEQUENCE [LARGE SCALE GENOMIC DNA]</scope>
    <source>
        <strain evidence="7 8">CCTCC AB 2017055</strain>
    </source>
</reference>
<dbReference type="InterPro" id="IPR027417">
    <property type="entry name" value="P-loop_NTPase"/>
</dbReference>